<dbReference type="InterPro" id="IPR002196">
    <property type="entry name" value="Glyco_hydro_24"/>
</dbReference>
<evidence type="ECO:0000256" key="6">
    <source>
        <dbReference type="ARBA" id="ARBA00023295"/>
    </source>
</evidence>
<accession>A0A7Y0FFV2</accession>
<keyword evidence="5" id="KW-1035">Host cytoplasm</keyword>
<dbReference type="PANTHER" id="PTHR38107">
    <property type="match status" value="1"/>
</dbReference>
<dbReference type="InterPro" id="IPR051018">
    <property type="entry name" value="Bacteriophage_GH24"/>
</dbReference>
<dbReference type="CDD" id="cd00737">
    <property type="entry name" value="lyz_endolysin_autolysin"/>
    <property type="match status" value="1"/>
</dbReference>
<dbReference type="GO" id="GO:0003796">
    <property type="term" value="F:lysozyme activity"/>
    <property type="evidence" value="ECO:0007669"/>
    <property type="project" value="UniProtKB-EC"/>
</dbReference>
<dbReference type="Gene3D" id="1.10.530.40">
    <property type="match status" value="1"/>
</dbReference>
<dbReference type="HAMAP" id="MF_04110">
    <property type="entry name" value="ENDOLYSIN_T4"/>
    <property type="match status" value="1"/>
</dbReference>
<dbReference type="InterPro" id="IPR023347">
    <property type="entry name" value="Lysozyme_dom_sf"/>
</dbReference>
<proteinExistence type="inferred from homology"/>
<evidence type="ECO:0000256" key="3">
    <source>
        <dbReference type="ARBA" id="ARBA00022638"/>
    </source>
</evidence>
<evidence type="ECO:0000313" key="9">
    <source>
        <dbReference type="Proteomes" id="UP000583127"/>
    </source>
</evidence>
<dbReference type="PANTHER" id="PTHR38107:SF3">
    <property type="entry name" value="LYSOZYME RRRD-RELATED"/>
    <property type="match status" value="1"/>
</dbReference>
<name>A0A7Y0FFV2_9BURK</name>
<dbReference type="GO" id="GO:0016998">
    <property type="term" value="P:cell wall macromolecule catabolic process"/>
    <property type="evidence" value="ECO:0007669"/>
    <property type="project" value="InterPro"/>
</dbReference>
<comment type="similarity">
    <text evidence="7">Belongs to the glycosyl hydrolase 24 family.</text>
</comment>
<evidence type="ECO:0000256" key="4">
    <source>
        <dbReference type="ARBA" id="ARBA00022801"/>
    </source>
</evidence>
<reference evidence="8 9" key="1">
    <citation type="submission" date="2020-04" db="EMBL/GenBank/DDBJ databases">
        <title>Paraburkholderia sp. G-4-1-8 isolated from soil.</title>
        <authorList>
            <person name="Dahal R.H."/>
        </authorList>
    </citation>
    <scope>NUCLEOTIDE SEQUENCE [LARGE SCALE GENOMIC DNA]</scope>
    <source>
        <strain evidence="8 9">G-4-1-8</strain>
    </source>
</reference>
<keyword evidence="9" id="KW-1185">Reference proteome</keyword>
<dbReference type="InterPro" id="IPR033907">
    <property type="entry name" value="Endolysin_autolysin"/>
</dbReference>
<evidence type="ECO:0000256" key="7">
    <source>
        <dbReference type="RuleBase" id="RU003788"/>
    </source>
</evidence>
<dbReference type="RefSeq" id="WP_169500689.1">
    <property type="nucleotide sequence ID" value="NZ_JABBFZ010000022.1"/>
</dbReference>
<protein>
    <recommendedName>
        <fullName evidence="7">Lysozyme</fullName>
        <ecNumber evidence="7">3.2.1.17</ecNumber>
    </recommendedName>
</protein>
<dbReference type="Pfam" id="PF00959">
    <property type="entry name" value="Phage_lysozyme"/>
    <property type="match status" value="1"/>
</dbReference>
<gene>
    <name evidence="8" type="ORF">HHL14_27185</name>
</gene>
<dbReference type="InterPro" id="IPR034690">
    <property type="entry name" value="Endolysin_T4_type"/>
</dbReference>
<keyword evidence="3 7" id="KW-0081">Bacteriolytic enzyme</keyword>
<sequence length="253" mass="26282">MFSKLISFFKSLFGGGVATQEVLDMQGLQTIAAEPQPPAATPVADAPQPAGAPVATVPTWIELCRPLVQHFENCYLTAYPDPGSALAKVLQGRGLWQKTLNGAAIPADLQSLSGAPWTCGWGSTGTDVKQGTVWTQAFADARLDAQINEAAAAVDRAVKVALAPREKAALTSIVYNVGPGRAAAGNDQGRDGIVVLASGKPSTLLSKLNAGDKPGAADQFPAWNKSGGVVSNGLVRRRAAERSLFLTGTWSTS</sequence>
<dbReference type="EMBL" id="JABBFZ010000022">
    <property type="protein sequence ID" value="NML34503.1"/>
    <property type="molecule type" value="Genomic_DNA"/>
</dbReference>
<dbReference type="GO" id="GO:0031640">
    <property type="term" value="P:killing of cells of another organism"/>
    <property type="evidence" value="ECO:0007669"/>
    <property type="project" value="UniProtKB-KW"/>
</dbReference>
<evidence type="ECO:0000256" key="5">
    <source>
        <dbReference type="ARBA" id="ARBA00023200"/>
    </source>
</evidence>
<dbReference type="SUPFAM" id="SSF53955">
    <property type="entry name" value="Lysozyme-like"/>
    <property type="match status" value="1"/>
</dbReference>
<comment type="caution">
    <text evidence="8">The sequence shown here is derived from an EMBL/GenBank/DDBJ whole genome shotgun (WGS) entry which is preliminary data.</text>
</comment>
<keyword evidence="6 7" id="KW-0326">Glycosidase</keyword>
<evidence type="ECO:0000256" key="1">
    <source>
        <dbReference type="ARBA" id="ARBA00000632"/>
    </source>
</evidence>
<dbReference type="GO" id="GO:0042742">
    <property type="term" value="P:defense response to bacterium"/>
    <property type="evidence" value="ECO:0007669"/>
    <property type="project" value="UniProtKB-KW"/>
</dbReference>
<organism evidence="8 9">
    <name type="scientific">Paraburkholderia antibiotica</name>
    <dbReference type="NCBI Taxonomy" id="2728839"/>
    <lineage>
        <taxon>Bacteria</taxon>
        <taxon>Pseudomonadati</taxon>
        <taxon>Pseudomonadota</taxon>
        <taxon>Betaproteobacteria</taxon>
        <taxon>Burkholderiales</taxon>
        <taxon>Burkholderiaceae</taxon>
        <taxon>Paraburkholderia</taxon>
    </lineage>
</organism>
<dbReference type="AlphaFoldDB" id="A0A7Y0FFV2"/>
<dbReference type="InterPro" id="IPR023346">
    <property type="entry name" value="Lysozyme-like_dom_sf"/>
</dbReference>
<comment type="catalytic activity">
    <reaction evidence="1 7">
        <text>Hydrolysis of (1-&gt;4)-beta-linkages between N-acetylmuramic acid and N-acetyl-D-glucosamine residues in a peptidoglycan and between N-acetyl-D-glucosamine residues in chitodextrins.</text>
        <dbReference type="EC" id="3.2.1.17"/>
    </reaction>
</comment>
<evidence type="ECO:0000313" key="8">
    <source>
        <dbReference type="EMBL" id="NML34503.1"/>
    </source>
</evidence>
<keyword evidence="4 7" id="KW-0378">Hydrolase</keyword>
<dbReference type="GO" id="GO:0009253">
    <property type="term" value="P:peptidoglycan catabolic process"/>
    <property type="evidence" value="ECO:0007669"/>
    <property type="project" value="InterPro"/>
</dbReference>
<evidence type="ECO:0000256" key="2">
    <source>
        <dbReference type="ARBA" id="ARBA00022529"/>
    </source>
</evidence>
<keyword evidence="2 7" id="KW-0929">Antimicrobial</keyword>
<dbReference type="Proteomes" id="UP000583127">
    <property type="component" value="Unassembled WGS sequence"/>
</dbReference>
<dbReference type="EC" id="3.2.1.17" evidence="7"/>